<evidence type="ECO:0000313" key="3">
    <source>
        <dbReference type="EMBL" id="QSO49787.1"/>
    </source>
</evidence>
<dbReference type="Gene3D" id="3.10.129.10">
    <property type="entry name" value="Hotdog Thioesterase"/>
    <property type="match status" value="1"/>
</dbReference>
<dbReference type="InterPro" id="IPR029069">
    <property type="entry name" value="HotDog_dom_sf"/>
</dbReference>
<evidence type="ECO:0000256" key="2">
    <source>
        <dbReference type="ARBA" id="ARBA00022801"/>
    </source>
</evidence>
<dbReference type="InterPro" id="IPR050563">
    <property type="entry name" value="4-hydroxybenzoyl-CoA_TE"/>
</dbReference>
<reference evidence="3 4" key="1">
    <citation type="submission" date="2021-02" db="EMBL/GenBank/DDBJ databases">
        <title>Alicyclobacillus curvatus sp. nov. and Alicyclobacillus mengziensis sp. nov., two acidophilic bacteria isolated from acid mine drainage.</title>
        <authorList>
            <person name="Huang Y."/>
        </authorList>
    </citation>
    <scope>NUCLEOTIDE SEQUENCE [LARGE SCALE GENOMIC DNA]</scope>
    <source>
        <strain evidence="3 4">S30H14</strain>
    </source>
</reference>
<keyword evidence="4" id="KW-1185">Reference proteome</keyword>
<keyword evidence="2" id="KW-0378">Hydrolase</keyword>
<gene>
    <name evidence="3" type="ORF">JZ786_09570</name>
</gene>
<dbReference type="Pfam" id="PF13279">
    <property type="entry name" value="4HBT_2"/>
    <property type="match status" value="1"/>
</dbReference>
<dbReference type="SUPFAM" id="SSF54637">
    <property type="entry name" value="Thioesterase/thiol ester dehydrase-isomerase"/>
    <property type="match status" value="1"/>
</dbReference>
<protein>
    <submittedName>
        <fullName evidence="3">Acyl-CoA thioesterase</fullName>
    </submittedName>
</protein>
<dbReference type="AlphaFoldDB" id="A0A9X7Z8M5"/>
<proteinExistence type="inferred from homology"/>
<dbReference type="PANTHER" id="PTHR31793:SF27">
    <property type="entry name" value="NOVEL THIOESTERASE SUPERFAMILY DOMAIN AND SAPOSIN A-TYPE DOMAIN CONTAINING PROTEIN (0610012H03RIK)"/>
    <property type="match status" value="1"/>
</dbReference>
<evidence type="ECO:0000313" key="4">
    <source>
        <dbReference type="Proteomes" id="UP000663505"/>
    </source>
</evidence>
<evidence type="ECO:0000256" key="1">
    <source>
        <dbReference type="ARBA" id="ARBA00005953"/>
    </source>
</evidence>
<dbReference type="CDD" id="cd00586">
    <property type="entry name" value="4HBT"/>
    <property type="match status" value="1"/>
</dbReference>
<dbReference type="Proteomes" id="UP000663505">
    <property type="component" value="Chromosome"/>
</dbReference>
<comment type="similarity">
    <text evidence="1">Belongs to the 4-hydroxybenzoyl-CoA thioesterase family.</text>
</comment>
<dbReference type="GO" id="GO:0047617">
    <property type="term" value="F:fatty acyl-CoA hydrolase activity"/>
    <property type="evidence" value="ECO:0007669"/>
    <property type="project" value="TreeGrafter"/>
</dbReference>
<dbReference type="PANTHER" id="PTHR31793">
    <property type="entry name" value="4-HYDROXYBENZOYL-COA THIOESTERASE FAMILY MEMBER"/>
    <property type="match status" value="1"/>
</dbReference>
<dbReference type="EMBL" id="CP071182">
    <property type="protein sequence ID" value="QSO49787.1"/>
    <property type="molecule type" value="Genomic_DNA"/>
</dbReference>
<accession>A0A9X7Z8M5</accession>
<dbReference type="KEGG" id="afx:JZ786_09570"/>
<name>A0A9X7Z8M5_9BACL</name>
<sequence length="139" mass="15654">MFERRIVVRFGECDGLGHVNNGTYFTYMEDARIDVFRLFNPSLDLKTWNLIVASTRCDFLAQVSYAEELTVYTWIPTLGNSSFTAHHAIRKADGTWAARGQAVLLAYDYTQEKPMPLWPEVRAALAGHSAEPEGAPALR</sequence>
<organism evidence="3 4">
    <name type="scientific">Alicyclobacillus mengziensis</name>
    <dbReference type="NCBI Taxonomy" id="2931921"/>
    <lineage>
        <taxon>Bacteria</taxon>
        <taxon>Bacillati</taxon>
        <taxon>Bacillota</taxon>
        <taxon>Bacilli</taxon>
        <taxon>Bacillales</taxon>
        <taxon>Alicyclobacillaceae</taxon>
        <taxon>Alicyclobacillus</taxon>
    </lineage>
</organism>